<evidence type="ECO:0000313" key="1">
    <source>
        <dbReference type="EMBL" id="OTP17634.1"/>
    </source>
</evidence>
<evidence type="ECO:0008006" key="4">
    <source>
        <dbReference type="Google" id="ProtNLM"/>
    </source>
</evidence>
<accession>A0A242K8Y3</accession>
<dbReference type="Proteomes" id="UP000195141">
    <property type="component" value="Chromosome"/>
</dbReference>
<reference evidence="2" key="2">
    <citation type="submission" date="2017-05" db="EMBL/GenBank/DDBJ databases">
        <authorList>
            <consortium name="The Broad Institute Genomics Platform"/>
            <consortium name="The Broad Institute Genomic Center for Infectious Diseases"/>
            <person name="Earl A."/>
            <person name="Manson A."/>
            <person name="Schwartman J."/>
            <person name="Gilmore M."/>
            <person name="Abouelleil A."/>
            <person name="Cao P."/>
            <person name="Chapman S."/>
            <person name="Cusick C."/>
            <person name="Shea T."/>
            <person name="Young S."/>
            <person name="Neafsey D."/>
            <person name="Nusbaum C."/>
            <person name="Birren B."/>
        </authorList>
    </citation>
    <scope>NUCLEOTIDE SEQUENCE</scope>
    <source>
        <strain evidence="2">9E7_DIV0242</strain>
    </source>
</reference>
<gene>
    <name evidence="1" type="ORF">A5888_001772</name>
    <name evidence="2" type="ORF">A5888_003012</name>
</gene>
<protein>
    <recommendedName>
        <fullName evidence="4">Tunicamycin resistance protein</fullName>
    </recommendedName>
</protein>
<evidence type="ECO:0000313" key="3">
    <source>
        <dbReference type="Proteomes" id="UP000195141"/>
    </source>
</evidence>
<organism evidence="1">
    <name type="scientific">Candidatus Enterococcus clewellii</name>
    <dbReference type="NCBI Taxonomy" id="1834193"/>
    <lineage>
        <taxon>Bacteria</taxon>
        <taxon>Bacillati</taxon>
        <taxon>Bacillota</taxon>
        <taxon>Bacilli</taxon>
        <taxon>Lactobacillales</taxon>
        <taxon>Enterococcaceae</taxon>
        <taxon>Enterococcus</taxon>
    </lineage>
</organism>
<dbReference type="Gene3D" id="3.40.50.300">
    <property type="entry name" value="P-loop containing nucleotide triphosphate hydrolases"/>
    <property type="match status" value="1"/>
</dbReference>
<dbReference type="EMBL" id="CP147247">
    <property type="protein sequence ID" value="WYJ91244.1"/>
    <property type="molecule type" value="Genomic_DNA"/>
</dbReference>
<dbReference type="AlphaFoldDB" id="A0A242K8Y3"/>
<dbReference type="SUPFAM" id="SSF52540">
    <property type="entry name" value="P-loop containing nucleoside triphosphate hydrolases"/>
    <property type="match status" value="1"/>
</dbReference>
<proteinExistence type="predicted"/>
<dbReference type="InterPro" id="IPR027417">
    <property type="entry name" value="P-loop_NTPase"/>
</dbReference>
<keyword evidence="3" id="KW-1185">Reference proteome</keyword>
<evidence type="ECO:0000313" key="2">
    <source>
        <dbReference type="EMBL" id="WYJ91244.1"/>
    </source>
</evidence>
<reference evidence="2" key="3">
    <citation type="submission" date="2024-03" db="EMBL/GenBank/DDBJ databases">
        <title>The Genome Sequence of Enterococcus sp. DIV0242b.</title>
        <authorList>
            <consortium name="The Broad Institute Genomics Platform"/>
            <consortium name="The Broad Institute Microbial Omics Core"/>
            <consortium name="The Broad Institute Genomic Center for Infectious Diseases"/>
            <person name="Earl A."/>
            <person name="Manson A."/>
            <person name="Gilmore M."/>
            <person name="Schwartman J."/>
            <person name="Shea T."/>
            <person name="Abouelleil A."/>
            <person name="Cao P."/>
            <person name="Chapman S."/>
            <person name="Cusick C."/>
            <person name="Young S."/>
            <person name="Neafsey D."/>
            <person name="Nusbaum C."/>
            <person name="Birren B."/>
        </authorList>
    </citation>
    <scope>NUCLEOTIDE SEQUENCE</scope>
    <source>
        <strain evidence="2">9E7_DIV0242</strain>
    </source>
</reference>
<dbReference type="Pfam" id="PF13671">
    <property type="entry name" value="AAA_33"/>
    <property type="match status" value="1"/>
</dbReference>
<reference evidence="1" key="1">
    <citation type="submission" date="2017-05" db="EMBL/GenBank/DDBJ databases">
        <title>The Genome Sequence of Enterococcus sp. 9E7_DIV0242.</title>
        <authorList>
            <consortium name="The Broad Institute Genomics Platform"/>
            <consortium name="The Broad Institute Genomic Center for Infectious Diseases"/>
            <person name="Earl A."/>
            <person name="Manson A."/>
            <person name="Schwartman J."/>
            <person name="Gilmore M."/>
            <person name="Abouelleil A."/>
            <person name="Cao P."/>
            <person name="Chapman S."/>
            <person name="Cusick C."/>
            <person name="Shea T."/>
            <person name="Young S."/>
            <person name="Neafsey D."/>
            <person name="Nusbaum C."/>
            <person name="Birren B."/>
        </authorList>
    </citation>
    <scope>NUCLEOTIDE SEQUENCE [LARGE SCALE GENOMIC DNA]</scope>
    <source>
        <strain evidence="1">9E7_DIV0242</strain>
    </source>
</reference>
<sequence length="170" mass="20068">MILWINGAFGSGKTTVAEILHTKIAHSYIYDPENIGLFLQHNLPEQLRKSDFQEHKEWREWNIHMLKKIYQEYEGDIIVPMTVYKQLRYDEIFKGLKESNMTMHHFQLEVSKAAILKRLKERSLAEFTWGAEKVDEILEAFQAIPIDEKINNETILPEETAQIIMDKVYT</sequence>
<dbReference type="RefSeq" id="WP_086348831.1">
    <property type="nucleotide sequence ID" value="NZ_CP147247.1"/>
</dbReference>
<dbReference type="EMBL" id="NGMM01000002">
    <property type="protein sequence ID" value="OTP17634.1"/>
    <property type="molecule type" value="Genomic_DNA"/>
</dbReference>
<name>A0A242K8Y3_9ENTE</name>